<proteinExistence type="predicted"/>
<dbReference type="Gene3D" id="2.120.10.30">
    <property type="entry name" value="TolB, C-terminal domain"/>
    <property type="match status" value="1"/>
</dbReference>
<evidence type="ECO:0000313" key="1">
    <source>
        <dbReference type="EMBL" id="EKC41189.1"/>
    </source>
</evidence>
<dbReference type="AlphaFoldDB" id="K1RC22"/>
<dbReference type="SUPFAM" id="SSF101898">
    <property type="entry name" value="NHL repeat"/>
    <property type="match status" value="1"/>
</dbReference>
<reference evidence="1" key="1">
    <citation type="journal article" date="2012" name="Nature">
        <title>The oyster genome reveals stress adaptation and complexity of shell formation.</title>
        <authorList>
            <person name="Zhang G."/>
            <person name="Fang X."/>
            <person name="Guo X."/>
            <person name="Li L."/>
            <person name="Luo R."/>
            <person name="Xu F."/>
            <person name="Yang P."/>
            <person name="Zhang L."/>
            <person name="Wang X."/>
            <person name="Qi H."/>
            <person name="Xiong Z."/>
            <person name="Que H."/>
            <person name="Xie Y."/>
            <person name="Holland P.W."/>
            <person name="Paps J."/>
            <person name="Zhu Y."/>
            <person name="Wu F."/>
            <person name="Chen Y."/>
            <person name="Wang J."/>
            <person name="Peng C."/>
            <person name="Meng J."/>
            <person name="Yang L."/>
            <person name="Liu J."/>
            <person name="Wen B."/>
            <person name="Zhang N."/>
            <person name="Huang Z."/>
            <person name="Zhu Q."/>
            <person name="Feng Y."/>
            <person name="Mount A."/>
            <person name="Hedgecock D."/>
            <person name="Xu Z."/>
            <person name="Liu Y."/>
            <person name="Domazet-Loso T."/>
            <person name="Du Y."/>
            <person name="Sun X."/>
            <person name="Zhang S."/>
            <person name="Liu B."/>
            <person name="Cheng P."/>
            <person name="Jiang X."/>
            <person name="Li J."/>
            <person name="Fan D."/>
            <person name="Wang W."/>
            <person name="Fu W."/>
            <person name="Wang T."/>
            <person name="Wang B."/>
            <person name="Zhang J."/>
            <person name="Peng Z."/>
            <person name="Li Y."/>
            <person name="Li N."/>
            <person name="Wang J."/>
            <person name="Chen M."/>
            <person name="He Y."/>
            <person name="Tan F."/>
            <person name="Song X."/>
            <person name="Zheng Q."/>
            <person name="Huang R."/>
            <person name="Yang H."/>
            <person name="Du X."/>
            <person name="Chen L."/>
            <person name="Yang M."/>
            <person name="Gaffney P.M."/>
            <person name="Wang S."/>
            <person name="Luo L."/>
            <person name="She Z."/>
            <person name="Ming Y."/>
            <person name="Huang W."/>
            <person name="Zhang S."/>
            <person name="Huang B."/>
            <person name="Zhang Y."/>
            <person name="Qu T."/>
            <person name="Ni P."/>
            <person name="Miao G."/>
            <person name="Wang J."/>
            <person name="Wang Q."/>
            <person name="Steinberg C.E."/>
            <person name="Wang H."/>
            <person name="Li N."/>
            <person name="Qian L."/>
            <person name="Zhang G."/>
            <person name="Li Y."/>
            <person name="Yang H."/>
            <person name="Liu X."/>
            <person name="Wang J."/>
            <person name="Yin Y."/>
            <person name="Wang J."/>
        </authorList>
    </citation>
    <scope>NUCLEOTIDE SEQUENCE [LARGE SCALE GENOMIC DNA]</scope>
    <source>
        <strain evidence="1">05x7-T-G4-1.051#20</strain>
    </source>
</reference>
<name>K1RC22_MAGGI</name>
<accession>K1RC22</accession>
<dbReference type="InterPro" id="IPR011042">
    <property type="entry name" value="6-blade_b-propeller_TolB-like"/>
</dbReference>
<dbReference type="InParanoid" id="K1RC22"/>
<gene>
    <name evidence="1" type="ORF">CGI_10026780</name>
</gene>
<dbReference type="EMBL" id="JH823249">
    <property type="protein sequence ID" value="EKC41189.1"/>
    <property type="molecule type" value="Genomic_DNA"/>
</dbReference>
<sequence length="148" mass="16830">MIKVIEVKVTRYNTTGEEIQNIQKDNKGHELYNKPHYITENINGDICTSDIKRQAVVVVDKSGHHRFSYTGQGPEFRPYGICVDFLGHIIVCDGISNTVDFLNQDGQFLSLLLTQRELQCPRSVCVDVDKTIYIGQCDTNIVSVFKYL</sequence>
<dbReference type="HOGENOM" id="CLU_007742_4_1_1"/>
<organism evidence="1">
    <name type="scientific">Magallana gigas</name>
    <name type="common">Pacific oyster</name>
    <name type="synonym">Crassostrea gigas</name>
    <dbReference type="NCBI Taxonomy" id="29159"/>
    <lineage>
        <taxon>Eukaryota</taxon>
        <taxon>Metazoa</taxon>
        <taxon>Spiralia</taxon>
        <taxon>Lophotrochozoa</taxon>
        <taxon>Mollusca</taxon>
        <taxon>Bivalvia</taxon>
        <taxon>Autobranchia</taxon>
        <taxon>Pteriomorphia</taxon>
        <taxon>Ostreida</taxon>
        <taxon>Ostreoidea</taxon>
        <taxon>Ostreidae</taxon>
        <taxon>Magallana</taxon>
    </lineage>
</organism>
<protein>
    <submittedName>
        <fullName evidence="1">Protein wech</fullName>
    </submittedName>
</protein>